<evidence type="ECO:0000313" key="2">
    <source>
        <dbReference type="EMBL" id="MPM43565.1"/>
    </source>
</evidence>
<sequence length="144" mass="14569">MSHCLPGNAARRLPDARVSVSAPVETPGIEHPYGWGEHVGVVGGRRDGSVATPGGGGPGGRDPGGGDCPGALRCAAAGAGRTVRRRRGMGLVRGDHLVRTLAGVGVFDEPRHRTGARPGRAGATLHADGGGAVLRRRPDVLEGP</sequence>
<feature type="compositionally biased region" description="Gly residues" evidence="1">
    <location>
        <begin position="53"/>
        <end position="67"/>
    </location>
</feature>
<gene>
    <name evidence="2" type="ORF">SDC9_90242</name>
</gene>
<feature type="region of interest" description="Disordered" evidence="1">
    <location>
        <begin position="109"/>
        <end position="144"/>
    </location>
</feature>
<reference evidence="2" key="1">
    <citation type="submission" date="2019-08" db="EMBL/GenBank/DDBJ databases">
        <authorList>
            <person name="Kucharzyk K."/>
            <person name="Murdoch R.W."/>
            <person name="Higgins S."/>
            <person name="Loffler F."/>
        </authorList>
    </citation>
    <scope>NUCLEOTIDE SEQUENCE</scope>
</reference>
<protein>
    <submittedName>
        <fullName evidence="2">Uncharacterized protein</fullName>
    </submittedName>
</protein>
<dbReference type="AlphaFoldDB" id="A0A644ZRR1"/>
<evidence type="ECO:0000256" key="1">
    <source>
        <dbReference type="SAM" id="MobiDB-lite"/>
    </source>
</evidence>
<feature type="region of interest" description="Disordered" evidence="1">
    <location>
        <begin position="40"/>
        <end position="67"/>
    </location>
</feature>
<accession>A0A644ZRR1</accession>
<name>A0A644ZRR1_9ZZZZ</name>
<organism evidence="2">
    <name type="scientific">bioreactor metagenome</name>
    <dbReference type="NCBI Taxonomy" id="1076179"/>
    <lineage>
        <taxon>unclassified sequences</taxon>
        <taxon>metagenomes</taxon>
        <taxon>ecological metagenomes</taxon>
    </lineage>
</organism>
<comment type="caution">
    <text evidence="2">The sequence shown here is derived from an EMBL/GenBank/DDBJ whole genome shotgun (WGS) entry which is preliminary data.</text>
</comment>
<dbReference type="EMBL" id="VSSQ01010152">
    <property type="protein sequence ID" value="MPM43565.1"/>
    <property type="molecule type" value="Genomic_DNA"/>
</dbReference>
<proteinExistence type="predicted"/>